<gene>
    <name evidence="2" type="ORF">HF964_09060</name>
</gene>
<dbReference type="RefSeq" id="WP_168722730.1">
    <property type="nucleotide sequence ID" value="NZ_JAAXPN010000012.1"/>
</dbReference>
<evidence type="ECO:0000313" key="2">
    <source>
        <dbReference type="EMBL" id="NKZ24935.1"/>
    </source>
</evidence>
<dbReference type="EMBL" id="JAAXPN010000012">
    <property type="protein sequence ID" value="NKZ24935.1"/>
    <property type="molecule type" value="Genomic_DNA"/>
</dbReference>
<dbReference type="Proteomes" id="UP000549765">
    <property type="component" value="Unassembled WGS sequence"/>
</dbReference>
<feature type="domain" description="UvrD-like helicase C-terminal" evidence="1">
    <location>
        <begin position="320"/>
        <end position="368"/>
    </location>
</feature>
<dbReference type="InterPro" id="IPR027417">
    <property type="entry name" value="P-loop_NTPase"/>
</dbReference>
<dbReference type="CDD" id="cd18809">
    <property type="entry name" value="SF1_C_RecD"/>
    <property type="match status" value="1"/>
</dbReference>
<protein>
    <submittedName>
        <fullName evidence="2">AAA family ATPase</fullName>
    </submittedName>
</protein>
<keyword evidence="3" id="KW-1185">Reference proteome</keyword>
<dbReference type="Gene3D" id="3.40.50.300">
    <property type="entry name" value="P-loop containing nucleotide triphosphate hydrolases"/>
    <property type="match status" value="2"/>
</dbReference>
<dbReference type="SUPFAM" id="SSF52540">
    <property type="entry name" value="P-loop containing nucleoside triphosphate hydrolases"/>
    <property type="match status" value="1"/>
</dbReference>
<organism evidence="2 3">
    <name type="scientific">Periweissella fabalis</name>
    <dbReference type="NCBI Taxonomy" id="1070421"/>
    <lineage>
        <taxon>Bacteria</taxon>
        <taxon>Bacillati</taxon>
        <taxon>Bacillota</taxon>
        <taxon>Bacilli</taxon>
        <taxon>Lactobacillales</taxon>
        <taxon>Lactobacillaceae</taxon>
        <taxon>Periweissella</taxon>
    </lineage>
</organism>
<dbReference type="Pfam" id="PF13604">
    <property type="entry name" value="AAA_30"/>
    <property type="match status" value="1"/>
</dbReference>
<dbReference type="Pfam" id="PF13538">
    <property type="entry name" value="UvrD_C_2"/>
    <property type="match status" value="1"/>
</dbReference>
<dbReference type="InterPro" id="IPR027785">
    <property type="entry name" value="UvrD-like_helicase_C"/>
</dbReference>
<evidence type="ECO:0000313" key="3">
    <source>
        <dbReference type="Proteomes" id="UP000549765"/>
    </source>
</evidence>
<comment type="caution">
    <text evidence="2">The sequence shown here is derived from an EMBL/GenBank/DDBJ whole genome shotgun (WGS) entry which is preliminary data.</text>
</comment>
<accession>A0A7X6S3C5</accession>
<dbReference type="AlphaFoldDB" id="A0A7X6S3C5"/>
<reference evidence="2 3" key="1">
    <citation type="submission" date="2020-04" db="EMBL/GenBank/DDBJ databases">
        <title>MicrobeNet Type strains.</title>
        <authorList>
            <person name="Nicholson A.C."/>
        </authorList>
    </citation>
    <scope>NUCLEOTIDE SEQUENCE [LARGE SCALE GENOMIC DNA]</scope>
    <source>
        <strain evidence="2 3">CCUG 61472</strain>
    </source>
</reference>
<proteinExistence type="predicted"/>
<sequence length="550" mass="62886">MENNKTKVSLTAGEPGAGKSYTLIQQAYQALISGKSVYIMTPTHSAKANLITTIDKQVDEFKDSVSAQHYDDLKSTIHVLYGYKGQQEVFIDEIGMINITTLFGLFYQTERIENVHVHLFGDIKQLPAIKGNSVIEQLLRNNLKTSLWQFANDKCYDNFMFKELLAPDMWHLDKPVDVTILNHNHRLNELGYTSYNNDFFTDVINKTIEIATPEEQEFNPDFNSATLYLGHLLKAVKDYSLILTPTHKRGDEINSALKANNNETLAPFIINNKKTYLNPVHKDYELLKLKFGFIPEIEDADLFAQGWTHGKVDKDQYEFSFCTTVHKAQGATVSSVVFYMGNEPIANGHKEHYSNNMLYTSVTRASDEIKLLGKLNSFELMHTIYPKSAQTRCGHYRADGAVKLLFKRLREIDETLGVDDIYSLYQDVFNTIELSEEQETELLNYSVKSNIYTKEQLIRKFKDYKINTYGVFAKNDYKYLVYDKFIDRINAKKQAKGGANSKGKGKVQTFINSLSDEQLKAVKTDVESLSMVKFKAKYNMDRRAVTKAIA</sequence>
<name>A0A7X6S3C5_9LACO</name>
<evidence type="ECO:0000259" key="1">
    <source>
        <dbReference type="Pfam" id="PF13538"/>
    </source>
</evidence>